<dbReference type="GO" id="GO:0046872">
    <property type="term" value="F:metal ion binding"/>
    <property type="evidence" value="ECO:0007669"/>
    <property type="project" value="UniProtKB-KW"/>
</dbReference>
<keyword evidence="3" id="KW-0460">Magnesium</keyword>
<dbReference type="PANTHER" id="PTHR20854">
    <property type="entry name" value="INOSITOL MONOPHOSPHATASE"/>
    <property type="match status" value="1"/>
</dbReference>
<keyword evidence="1" id="KW-0479">Metal-binding</keyword>
<dbReference type="PROSITE" id="PS00630">
    <property type="entry name" value="IMP_2"/>
    <property type="match status" value="1"/>
</dbReference>
<dbReference type="InterPro" id="IPR020550">
    <property type="entry name" value="Inositol_monophosphatase_CS"/>
</dbReference>
<dbReference type="PRINTS" id="PR00377">
    <property type="entry name" value="IMPHPHTASES"/>
</dbReference>
<comment type="caution">
    <text evidence="4">The sequence shown here is derived from an EMBL/GenBank/DDBJ whole genome shotgun (WGS) entry which is preliminary data.</text>
</comment>
<proteinExistence type="predicted"/>
<dbReference type="PANTHER" id="PTHR20854:SF4">
    <property type="entry name" value="INOSITOL-1-MONOPHOSPHATASE-RELATED"/>
    <property type="match status" value="1"/>
</dbReference>
<protein>
    <recommendedName>
        <fullName evidence="5">Inositol monophosphatase</fullName>
    </recommendedName>
</protein>
<sequence length="218" mass="23766">IIIDRIKETYPDYGFIAEEGSEGGIFKQQPRSAEPVWWVIDPIDGTNNFAHRMLLFTISIAVMYKGEPIVGVIFEPATDSMFTAVKGGEAQLNSRRITASKESINEFSSVGLDSNFDSGVPGWACEIMQRTKFRNLGSVALQFAYVAKGSFIATIASRPKLWDIAAGALIAGTAGAVVSDWQGGKIFPVDLDSYEGGEWQVITANKKVHAELLQLLKS</sequence>
<organism evidence="4">
    <name type="scientific">marine sediment metagenome</name>
    <dbReference type="NCBI Taxonomy" id="412755"/>
    <lineage>
        <taxon>unclassified sequences</taxon>
        <taxon>metagenomes</taxon>
        <taxon>ecological metagenomes</taxon>
    </lineage>
</organism>
<evidence type="ECO:0000256" key="2">
    <source>
        <dbReference type="ARBA" id="ARBA00022801"/>
    </source>
</evidence>
<feature type="non-terminal residue" evidence="4">
    <location>
        <position position="1"/>
    </location>
</feature>
<reference evidence="4" key="1">
    <citation type="journal article" date="2014" name="Front. Microbiol.">
        <title>High frequency of phylogenetically diverse reductive dehalogenase-homologous genes in deep subseafloor sedimentary metagenomes.</title>
        <authorList>
            <person name="Kawai M."/>
            <person name="Futagami T."/>
            <person name="Toyoda A."/>
            <person name="Takaki Y."/>
            <person name="Nishi S."/>
            <person name="Hori S."/>
            <person name="Arai W."/>
            <person name="Tsubouchi T."/>
            <person name="Morono Y."/>
            <person name="Uchiyama I."/>
            <person name="Ito T."/>
            <person name="Fujiyama A."/>
            <person name="Inagaki F."/>
            <person name="Takami H."/>
        </authorList>
    </citation>
    <scope>NUCLEOTIDE SEQUENCE</scope>
    <source>
        <strain evidence="4">Expedition CK06-06</strain>
    </source>
</reference>
<dbReference type="InterPro" id="IPR000760">
    <property type="entry name" value="Inositol_monophosphatase-like"/>
</dbReference>
<dbReference type="GO" id="GO:0007165">
    <property type="term" value="P:signal transduction"/>
    <property type="evidence" value="ECO:0007669"/>
    <property type="project" value="TreeGrafter"/>
</dbReference>
<evidence type="ECO:0000256" key="3">
    <source>
        <dbReference type="ARBA" id="ARBA00022842"/>
    </source>
</evidence>
<dbReference type="Pfam" id="PF00459">
    <property type="entry name" value="Inositol_P"/>
    <property type="match status" value="1"/>
</dbReference>
<dbReference type="Gene3D" id="3.30.540.10">
    <property type="entry name" value="Fructose-1,6-Bisphosphatase, subunit A, domain 1"/>
    <property type="match status" value="1"/>
</dbReference>
<dbReference type="PROSITE" id="PS00629">
    <property type="entry name" value="IMP_1"/>
    <property type="match status" value="1"/>
</dbReference>
<accession>X1AQ09</accession>
<dbReference type="GO" id="GO:0006020">
    <property type="term" value="P:inositol metabolic process"/>
    <property type="evidence" value="ECO:0007669"/>
    <property type="project" value="TreeGrafter"/>
</dbReference>
<dbReference type="Gene3D" id="3.40.190.80">
    <property type="match status" value="1"/>
</dbReference>
<evidence type="ECO:0008006" key="5">
    <source>
        <dbReference type="Google" id="ProtNLM"/>
    </source>
</evidence>
<name>X1AQ09_9ZZZZ</name>
<keyword evidence="2" id="KW-0378">Hydrolase</keyword>
<evidence type="ECO:0000256" key="1">
    <source>
        <dbReference type="ARBA" id="ARBA00022723"/>
    </source>
</evidence>
<gene>
    <name evidence="4" type="ORF">S01H4_22098</name>
</gene>
<dbReference type="InterPro" id="IPR020583">
    <property type="entry name" value="Inositol_monoP_metal-BS"/>
</dbReference>
<dbReference type="EMBL" id="BART01010080">
    <property type="protein sequence ID" value="GAG84854.1"/>
    <property type="molecule type" value="Genomic_DNA"/>
</dbReference>
<dbReference type="SUPFAM" id="SSF56655">
    <property type="entry name" value="Carbohydrate phosphatase"/>
    <property type="match status" value="1"/>
</dbReference>
<dbReference type="GO" id="GO:0008934">
    <property type="term" value="F:inositol monophosphate 1-phosphatase activity"/>
    <property type="evidence" value="ECO:0007669"/>
    <property type="project" value="TreeGrafter"/>
</dbReference>
<evidence type="ECO:0000313" key="4">
    <source>
        <dbReference type="EMBL" id="GAG84854.1"/>
    </source>
</evidence>
<dbReference type="AlphaFoldDB" id="X1AQ09"/>
<dbReference type="GO" id="GO:0046854">
    <property type="term" value="P:phosphatidylinositol phosphate biosynthetic process"/>
    <property type="evidence" value="ECO:0007669"/>
    <property type="project" value="InterPro"/>
</dbReference>